<evidence type="ECO:0008006" key="3">
    <source>
        <dbReference type="Google" id="ProtNLM"/>
    </source>
</evidence>
<comment type="caution">
    <text evidence="1">The sequence shown here is derived from an EMBL/GenBank/DDBJ whole genome shotgun (WGS) entry which is preliminary data.</text>
</comment>
<evidence type="ECO:0000313" key="2">
    <source>
        <dbReference type="Proteomes" id="UP000012081"/>
    </source>
</evidence>
<proteinExistence type="predicted"/>
<keyword evidence="2" id="KW-1185">Reference proteome</keyword>
<dbReference type="STRING" id="1300222.I532_24940"/>
<gene>
    <name evidence="1" type="ORF">I532_24940</name>
</gene>
<dbReference type="AlphaFoldDB" id="M8D9H5"/>
<reference evidence="1 2" key="1">
    <citation type="submission" date="2013-03" db="EMBL/GenBank/DDBJ databases">
        <title>Assembly of a new bacterial strain Brevibacillus borstelensis AK1.</title>
        <authorList>
            <person name="Rajan I."/>
            <person name="PoliReddy D."/>
            <person name="Sugumar T."/>
            <person name="Rathinam K."/>
            <person name="Alqarawi S."/>
            <person name="Khalil A.B."/>
            <person name="Sivakumar N."/>
        </authorList>
    </citation>
    <scope>NUCLEOTIDE SEQUENCE [LARGE SCALE GENOMIC DNA]</scope>
    <source>
        <strain evidence="1 2">AK1</strain>
    </source>
</reference>
<organism evidence="1 2">
    <name type="scientific">Brevibacillus borstelensis AK1</name>
    <dbReference type="NCBI Taxonomy" id="1300222"/>
    <lineage>
        <taxon>Bacteria</taxon>
        <taxon>Bacillati</taxon>
        <taxon>Bacillota</taxon>
        <taxon>Bacilli</taxon>
        <taxon>Bacillales</taxon>
        <taxon>Paenibacillaceae</taxon>
        <taxon>Brevibacillus</taxon>
    </lineage>
</organism>
<protein>
    <recommendedName>
        <fullName evidence="3">Rhs family protein</fullName>
    </recommendedName>
</protein>
<dbReference type="Proteomes" id="UP000012081">
    <property type="component" value="Unassembled WGS sequence"/>
</dbReference>
<evidence type="ECO:0000313" key="1">
    <source>
        <dbReference type="EMBL" id="EMT49947.1"/>
    </source>
</evidence>
<sequence length="148" mass="16333">MSLNRYTYVHNNPIRFIDPTGHWCESKDGKWAITFAFAGLKNLGKADAKLLIKNQLKDVDSNLVGSWGKGSFDSVDDSIAYHFLKHGKAVDAADVAQYLRKAQHFASNLKGTTRSPVSGAVEGVIRYKKNGRYIDIAPDGTIISFGKQ</sequence>
<dbReference type="EMBL" id="APBN01000026">
    <property type="protein sequence ID" value="EMT49947.1"/>
    <property type="molecule type" value="Genomic_DNA"/>
</dbReference>
<dbReference type="Gene3D" id="2.180.10.10">
    <property type="entry name" value="RHS repeat-associated core"/>
    <property type="match status" value="1"/>
</dbReference>
<accession>M8D9H5</accession>
<name>M8D9H5_9BACL</name>